<protein>
    <submittedName>
        <fullName evidence="1">Uncharacterized protein</fullName>
    </submittedName>
</protein>
<proteinExistence type="predicted"/>
<evidence type="ECO:0000313" key="1">
    <source>
        <dbReference type="EMBL" id="EMC92055.1"/>
    </source>
</evidence>
<organism evidence="1 2">
    <name type="scientific">Baudoinia panamericana (strain UAMH 10762)</name>
    <name type="common">Angels' share fungus</name>
    <name type="synonym">Baudoinia compniacensis (strain UAMH 10762)</name>
    <dbReference type="NCBI Taxonomy" id="717646"/>
    <lineage>
        <taxon>Eukaryota</taxon>
        <taxon>Fungi</taxon>
        <taxon>Dikarya</taxon>
        <taxon>Ascomycota</taxon>
        <taxon>Pezizomycotina</taxon>
        <taxon>Dothideomycetes</taxon>
        <taxon>Dothideomycetidae</taxon>
        <taxon>Mycosphaerellales</taxon>
        <taxon>Teratosphaeriaceae</taxon>
        <taxon>Baudoinia</taxon>
    </lineage>
</organism>
<reference evidence="1 2" key="1">
    <citation type="journal article" date="2012" name="PLoS Pathog.">
        <title>Diverse lifestyles and strategies of plant pathogenesis encoded in the genomes of eighteen Dothideomycetes fungi.</title>
        <authorList>
            <person name="Ohm R.A."/>
            <person name="Feau N."/>
            <person name="Henrissat B."/>
            <person name="Schoch C.L."/>
            <person name="Horwitz B.A."/>
            <person name="Barry K.W."/>
            <person name="Condon B.J."/>
            <person name="Copeland A.C."/>
            <person name="Dhillon B."/>
            <person name="Glaser F."/>
            <person name="Hesse C.N."/>
            <person name="Kosti I."/>
            <person name="LaButti K."/>
            <person name="Lindquist E.A."/>
            <person name="Lucas S."/>
            <person name="Salamov A.A."/>
            <person name="Bradshaw R.E."/>
            <person name="Ciuffetti L."/>
            <person name="Hamelin R.C."/>
            <person name="Kema G.H.J."/>
            <person name="Lawrence C."/>
            <person name="Scott J.A."/>
            <person name="Spatafora J.W."/>
            <person name="Turgeon B.G."/>
            <person name="de Wit P.J.G.M."/>
            <person name="Zhong S."/>
            <person name="Goodwin S.B."/>
            <person name="Grigoriev I.V."/>
        </authorList>
    </citation>
    <scope>NUCLEOTIDE SEQUENCE [LARGE SCALE GENOMIC DNA]</scope>
    <source>
        <strain evidence="1 2">UAMH 10762</strain>
    </source>
</reference>
<dbReference type="HOGENOM" id="CLU_1586168_0_0_1"/>
<keyword evidence="2" id="KW-1185">Reference proteome</keyword>
<dbReference type="Proteomes" id="UP000011761">
    <property type="component" value="Unassembled WGS sequence"/>
</dbReference>
<sequence length="168" mass="19276">MTARRPRAFDTVHDTYCAIIRATESVPMLIDGVRRPTSRSSSCRQPSIFVLDLAILKVYGVELIRTCSHYSRGRKRSRRGASHCRFCLERVLRARRTRCKRVVSAPYHPNARYTPRPTSQTHRLAADRYTSVGACVRVAFWTSATKTGSCKEVGALRHVQRRRRLMNL</sequence>
<dbReference type="KEGG" id="bcom:BAUCODRAFT_274868"/>
<evidence type="ECO:0000313" key="2">
    <source>
        <dbReference type="Proteomes" id="UP000011761"/>
    </source>
</evidence>
<dbReference type="RefSeq" id="XP_007680569.1">
    <property type="nucleotide sequence ID" value="XM_007682379.1"/>
</dbReference>
<gene>
    <name evidence="1" type="ORF">BAUCODRAFT_274868</name>
</gene>
<dbReference type="EMBL" id="KB445562">
    <property type="protein sequence ID" value="EMC92055.1"/>
    <property type="molecule type" value="Genomic_DNA"/>
</dbReference>
<name>M2N0E4_BAUPA</name>
<accession>M2N0E4</accession>
<dbReference type="GeneID" id="19110580"/>
<dbReference type="AlphaFoldDB" id="M2N0E4"/>